<feature type="chain" id="PRO_5008103305" evidence="1">
    <location>
        <begin position="17"/>
        <end position="324"/>
    </location>
</feature>
<dbReference type="Gene3D" id="1.20.1050.10">
    <property type="match status" value="1"/>
</dbReference>
<evidence type="ECO:0000256" key="1">
    <source>
        <dbReference type="SAM" id="SignalP"/>
    </source>
</evidence>
<comment type="caution">
    <text evidence="4">The sequence shown here is derived from an EMBL/GenBank/DDBJ whole genome shotgun (WGS) entry which is preliminary data.</text>
</comment>
<dbReference type="Pfam" id="PF13417">
    <property type="entry name" value="GST_N_3"/>
    <property type="match status" value="1"/>
</dbReference>
<dbReference type="SUPFAM" id="SSF47616">
    <property type="entry name" value="GST C-terminal domain-like"/>
    <property type="match status" value="1"/>
</dbReference>
<dbReference type="InterPro" id="IPR004045">
    <property type="entry name" value="Glutathione_S-Trfase_N"/>
</dbReference>
<feature type="domain" description="GST N-terminal" evidence="2">
    <location>
        <begin position="105"/>
        <end position="188"/>
    </location>
</feature>
<evidence type="ECO:0000259" key="3">
    <source>
        <dbReference type="PROSITE" id="PS50405"/>
    </source>
</evidence>
<protein>
    <submittedName>
        <fullName evidence="4">Glutathione S-transferase</fullName>
    </submittedName>
</protein>
<dbReference type="CDD" id="cd03205">
    <property type="entry name" value="GST_C_6"/>
    <property type="match status" value="1"/>
</dbReference>
<gene>
    <name evidence="4" type="ORF">VFPBJ_00074</name>
</gene>
<dbReference type="Gene3D" id="3.40.30.10">
    <property type="entry name" value="Glutaredoxin"/>
    <property type="match status" value="1"/>
</dbReference>
<dbReference type="PROSITE" id="PS50404">
    <property type="entry name" value="GST_NTER"/>
    <property type="match status" value="1"/>
</dbReference>
<dbReference type="GO" id="GO:0016740">
    <property type="term" value="F:transferase activity"/>
    <property type="evidence" value="ECO:0007669"/>
    <property type="project" value="UniProtKB-KW"/>
</dbReference>
<dbReference type="Proteomes" id="UP000078240">
    <property type="component" value="Unassembled WGS sequence"/>
</dbReference>
<dbReference type="PANTHER" id="PTHR38847">
    <property type="match status" value="1"/>
</dbReference>
<dbReference type="Pfam" id="PF14273">
    <property type="entry name" value="DUF4360"/>
    <property type="match status" value="1"/>
</dbReference>
<dbReference type="InterPro" id="IPR025649">
    <property type="entry name" value="DUF4360"/>
</dbReference>
<keyword evidence="1" id="KW-0732">Signal</keyword>
<dbReference type="AlphaFoldDB" id="A0A179H797"/>
<dbReference type="SUPFAM" id="SSF52833">
    <property type="entry name" value="Thioredoxin-like"/>
    <property type="match status" value="1"/>
</dbReference>
<evidence type="ECO:0000259" key="2">
    <source>
        <dbReference type="PROSITE" id="PS50404"/>
    </source>
</evidence>
<dbReference type="InterPro" id="IPR036282">
    <property type="entry name" value="Glutathione-S-Trfase_C_sf"/>
</dbReference>
<dbReference type="PROSITE" id="PS50405">
    <property type="entry name" value="GST_CTER"/>
    <property type="match status" value="1"/>
</dbReference>
<accession>A0A179H797</accession>
<evidence type="ECO:0000313" key="5">
    <source>
        <dbReference type="Proteomes" id="UP000078240"/>
    </source>
</evidence>
<dbReference type="EMBL" id="LSBH01000001">
    <property type="protein sequence ID" value="OAQ86034.1"/>
    <property type="molecule type" value="Genomic_DNA"/>
</dbReference>
<feature type="domain" description="GST C-terminal" evidence="3">
    <location>
        <begin position="196"/>
        <end position="322"/>
    </location>
</feature>
<name>A0A179H797_PURLI</name>
<keyword evidence="4" id="KW-0808">Transferase</keyword>
<dbReference type="InterPro" id="IPR010987">
    <property type="entry name" value="Glutathione-S-Trfase_C-like"/>
</dbReference>
<dbReference type="PANTHER" id="PTHR38847:SF1">
    <property type="entry name" value="PSEUDOURIDINE SYNTHASE RSUA_RLUA-LIKE DOMAIN-CONTAINING PROTEIN"/>
    <property type="match status" value="1"/>
</dbReference>
<dbReference type="InterPro" id="IPR036249">
    <property type="entry name" value="Thioredoxin-like_sf"/>
</dbReference>
<feature type="signal peptide" evidence="1">
    <location>
        <begin position="1"/>
        <end position="16"/>
    </location>
</feature>
<organism evidence="4 5">
    <name type="scientific">Purpureocillium lilacinum</name>
    <name type="common">Paecilomyces lilacinus</name>
    <dbReference type="NCBI Taxonomy" id="33203"/>
    <lineage>
        <taxon>Eukaryota</taxon>
        <taxon>Fungi</taxon>
        <taxon>Dikarya</taxon>
        <taxon>Ascomycota</taxon>
        <taxon>Pezizomycotina</taxon>
        <taxon>Sordariomycetes</taxon>
        <taxon>Hypocreomycetidae</taxon>
        <taxon>Hypocreales</taxon>
        <taxon>Ophiocordycipitaceae</taxon>
        <taxon>Purpureocillium</taxon>
    </lineage>
</organism>
<sequence>MRFLLTLIPYLCITTGLVIRDAPSYVKIKGVSLLGSGCPAGSADVQVDATGSLFEATFSEYEVETGPGTRPVDWRKNCKLTLNMEFESGFQFTIVETDMIGFAEIPAGVDGQCTNTFSFTVLVFAYEAGIADDIEVVHEETSPLVRNAEVYAANPLGKVPVLLRPGEVPLFDSDVICAYLDTRHGRPPLIPAEDESRWKTLRMQAIAQGLADVGISLRWETTRRPEELRFAEMREALERKLVEGYDWLERELDLNTSTGTSVVHVGHIAVATTLSWLEFRGMPDFREGRETLAMWFDEFQKRPSMRATPLSGETQDQLVDAVMR</sequence>
<evidence type="ECO:0000313" key="4">
    <source>
        <dbReference type="EMBL" id="OAQ86034.1"/>
    </source>
</evidence>
<reference evidence="4 5" key="1">
    <citation type="submission" date="2016-01" db="EMBL/GenBank/DDBJ databases">
        <title>Biosynthesis of antibiotic leucinostatins and their inhibition on Phytophthora in bio-control Purpureocillium lilacinum.</title>
        <authorList>
            <person name="Wang G."/>
            <person name="Liu Z."/>
            <person name="Lin R."/>
            <person name="Li E."/>
            <person name="Mao Z."/>
            <person name="Ling J."/>
            <person name="Yin W."/>
            <person name="Xie B."/>
        </authorList>
    </citation>
    <scope>NUCLEOTIDE SEQUENCE [LARGE SCALE GENOMIC DNA]</scope>
    <source>
        <strain evidence="4">PLBJ-1</strain>
    </source>
</reference>
<proteinExistence type="predicted"/>